<evidence type="ECO:0000313" key="3">
    <source>
        <dbReference type="EMBL" id="SFI74964.1"/>
    </source>
</evidence>
<reference evidence="3 4" key="1">
    <citation type="submission" date="2016-10" db="EMBL/GenBank/DDBJ databases">
        <authorList>
            <person name="Varghese N."/>
            <person name="Submissions S."/>
        </authorList>
    </citation>
    <scope>NUCLEOTIDE SEQUENCE [LARGE SCALE GENOMIC DNA]</scope>
    <source>
        <strain evidence="3 4">UNC380MFSha3.1</strain>
    </source>
</reference>
<protein>
    <recommendedName>
        <fullName evidence="5">DUF3558 domain-containing protein</fullName>
    </recommendedName>
</protein>
<evidence type="ECO:0008006" key="5">
    <source>
        <dbReference type="Google" id="ProtNLM"/>
    </source>
</evidence>
<proteinExistence type="predicted"/>
<feature type="region of interest" description="Disordered" evidence="1">
    <location>
        <begin position="26"/>
        <end position="68"/>
    </location>
</feature>
<organism evidence="3 4">
    <name type="scientific">Microbacterium saccharophilum</name>
    <dbReference type="NCBI Taxonomy" id="1213358"/>
    <lineage>
        <taxon>Bacteria</taxon>
        <taxon>Bacillati</taxon>
        <taxon>Actinomycetota</taxon>
        <taxon>Actinomycetes</taxon>
        <taxon>Micrococcales</taxon>
        <taxon>Microbacteriaceae</taxon>
        <taxon>Microbacterium</taxon>
    </lineage>
</organism>
<comment type="caution">
    <text evidence="3">The sequence shown here is derived from an EMBL/GenBank/DDBJ whole genome shotgun (WGS) entry which is preliminary data.</text>
</comment>
<evidence type="ECO:0000256" key="1">
    <source>
        <dbReference type="SAM" id="MobiDB-lite"/>
    </source>
</evidence>
<dbReference type="RefSeq" id="WP_028497196.1">
    <property type="nucleotide sequence ID" value="NZ_FOQZ01000007.1"/>
</dbReference>
<evidence type="ECO:0000313" key="4">
    <source>
        <dbReference type="Proteomes" id="UP000198702"/>
    </source>
</evidence>
<accession>A0A7Z7CZM7</accession>
<dbReference type="AlphaFoldDB" id="A0A7Z7CZM7"/>
<feature type="signal peptide" evidence="2">
    <location>
        <begin position="1"/>
        <end position="22"/>
    </location>
</feature>
<gene>
    <name evidence="3" type="ORF">SAMN04487751_2868</name>
</gene>
<name>A0A7Z7CZM7_9MICO</name>
<evidence type="ECO:0000256" key="2">
    <source>
        <dbReference type="SAM" id="SignalP"/>
    </source>
</evidence>
<sequence length="220" mass="21822">MASARLRAGAVAALIGATLLLAACTPEPGGSPTPEPTVATPSGSPTPSPSATPGGDATPSASPSAEPEALEIPGCDDLIPLPVVQAHFPNAVPIESGADPADVMAGPAATTAVRAAVQAEICTWGIPASDGGFNVIVAELTESARDGLVAELRGAGTFTEGAVGGGVSFSREIDTELGITTVTYVFDDRVWVTVNGTLHLDSSRQLAAAALEGVRAANGE</sequence>
<dbReference type="EMBL" id="FOQZ01000007">
    <property type="protein sequence ID" value="SFI74964.1"/>
    <property type="molecule type" value="Genomic_DNA"/>
</dbReference>
<dbReference type="Proteomes" id="UP000198702">
    <property type="component" value="Unassembled WGS sequence"/>
</dbReference>
<dbReference type="PROSITE" id="PS51257">
    <property type="entry name" value="PROKAR_LIPOPROTEIN"/>
    <property type="match status" value="1"/>
</dbReference>
<feature type="chain" id="PRO_5030532140" description="DUF3558 domain-containing protein" evidence="2">
    <location>
        <begin position="23"/>
        <end position="220"/>
    </location>
</feature>
<keyword evidence="2" id="KW-0732">Signal</keyword>